<organism evidence="2 3">
    <name type="scientific">Rhizobium quercicola</name>
    <dbReference type="NCBI Taxonomy" id="2901226"/>
    <lineage>
        <taxon>Bacteria</taxon>
        <taxon>Pseudomonadati</taxon>
        <taxon>Pseudomonadota</taxon>
        <taxon>Alphaproteobacteria</taxon>
        <taxon>Hyphomicrobiales</taxon>
        <taxon>Rhizobiaceae</taxon>
        <taxon>Rhizobium/Agrobacterium group</taxon>
        <taxon>Rhizobium</taxon>
    </lineage>
</organism>
<protein>
    <recommendedName>
        <fullName evidence="4">DUF1176 domain-containing protein</fullName>
    </recommendedName>
</protein>
<gene>
    <name evidence="2" type="ORF">LRX75_13985</name>
</gene>
<dbReference type="EMBL" id="JAJOZR010000008">
    <property type="protein sequence ID" value="MCD7110149.1"/>
    <property type="molecule type" value="Genomic_DNA"/>
</dbReference>
<dbReference type="AlphaFoldDB" id="A0A9X1NUW1"/>
<evidence type="ECO:0008006" key="4">
    <source>
        <dbReference type="Google" id="ProtNLM"/>
    </source>
</evidence>
<accession>A0A9X1NUW1</accession>
<keyword evidence="3" id="KW-1185">Reference proteome</keyword>
<name>A0A9X1NUW1_9HYPH</name>
<evidence type="ECO:0000256" key="1">
    <source>
        <dbReference type="SAM" id="SignalP"/>
    </source>
</evidence>
<dbReference type="Proteomes" id="UP001139089">
    <property type="component" value="Unassembled WGS sequence"/>
</dbReference>
<evidence type="ECO:0000313" key="3">
    <source>
        <dbReference type="Proteomes" id="UP001139089"/>
    </source>
</evidence>
<feature type="signal peptide" evidence="1">
    <location>
        <begin position="1"/>
        <end position="28"/>
    </location>
</feature>
<evidence type="ECO:0000313" key="2">
    <source>
        <dbReference type="EMBL" id="MCD7110149.1"/>
    </source>
</evidence>
<reference evidence="2" key="1">
    <citation type="submission" date="2021-12" db="EMBL/GenBank/DDBJ databases">
        <authorList>
            <person name="Li Y."/>
        </authorList>
    </citation>
    <scope>NUCLEOTIDE SEQUENCE</scope>
    <source>
        <strain evidence="2">DKSPLA3</strain>
    </source>
</reference>
<proteinExistence type="predicted"/>
<sequence>MPHRAFVSLALSAALLAGSFAVPHAALAQDVPYVDDRSDGAKLVRSLYNAIARKEYARAYAYFGDKPPAGDYASFVLGYKNTVDVEVKTGVVTQEGAAGSLYAPVPVAVRSVDKDGKERVFAGCYVTRIVNAAIQEPPFTPLHIERAELGEVKTPFAEAVPKVCHSPS</sequence>
<keyword evidence="1" id="KW-0732">Signal</keyword>
<comment type="caution">
    <text evidence="2">The sequence shown here is derived from an EMBL/GenBank/DDBJ whole genome shotgun (WGS) entry which is preliminary data.</text>
</comment>
<feature type="chain" id="PRO_5040923050" description="DUF1176 domain-containing protein" evidence="1">
    <location>
        <begin position="29"/>
        <end position="168"/>
    </location>
</feature>
<dbReference type="RefSeq" id="WP_231815332.1">
    <property type="nucleotide sequence ID" value="NZ_JAJOZR010000008.1"/>
</dbReference>